<dbReference type="RefSeq" id="WP_162330879.1">
    <property type="nucleotide sequence ID" value="NZ_CP048113.1"/>
</dbReference>
<proteinExistence type="predicted"/>
<name>A0A6B9ZA54_9BACT</name>
<keyword evidence="2" id="KW-1185">Reference proteome</keyword>
<dbReference type="AlphaFoldDB" id="A0A6B9ZA54"/>
<accession>A0A6B9ZA54</accession>
<sequence>MKRPDTVPANANWNPEDNQWELGQYNSANQKISRWQAWHADGHLTGTIDYRDGHPPFRCTGYHPDGTVSQEGDWYGGHQWKGTYRWIKSENPSTEPFPAGDGHDNPNVWIVEFDYTEEEAVYNAQRYFNKERQPVSVMGEPLPPRPASVPARAHFVHSSLTHNRKSCWVAGQINGSTGKFIDDYEEWDELGNLIVKRVYHHTTFQVLEEHQYRNEQRYQSIINGPGDQTLTSYFYENITPPVVKETIRAVNENKDRTYTFFDQTGKQLYSLRIEKIGEQHTKRYYNDILSYESDLTGDKINVHYYYPDGSVMIAYVSNDNDSGRWEYHENGKVVLTIVVDDEGKFKKDAACSAFLTPYADFTPTTAETDFELSATAFKKQHAVQEKEQRLAALPVPAFLEKELKKIEWTEVDVAMYGGDKLPVYINALFAGDEAVASIAADHIWLEIEHQGSIYEATYKVATIIARCRHHYKNVPVIYSRLMNFIFSILALPGIEDYKKFYKQLVKAFSDAQPELLDSANDTNDAVALKAYYMLLHAGRESNSTATFFHQQWTNQENSFTKRSYALFTLGELYLRTKQEERLVREFSALLDTASDKFIRLILALQLVMATKKQAQDKWLIEIVNAFADPVPFEENFNALHPYMGDYDAQEYMLMVLDFAKPDVLRENIVPIIEMLPHVNSLKQATLLDAICTILFPTASAFKKISPIQKQALFAMAEVMDRDVVFVNHKEVLDAYGLPGTTLALQQLAAK</sequence>
<dbReference type="Proteomes" id="UP000476411">
    <property type="component" value="Chromosome"/>
</dbReference>
<evidence type="ECO:0000313" key="2">
    <source>
        <dbReference type="Proteomes" id="UP000476411"/>
    </source>
</evidence>
<reference evidence="1 2" key="1">
    <citation type="submission" date="2020-01" db="EMBL/GenBank/DDBJ databases">
        <title>Complete genome sequence of Chitinophaga sp. H33E-04 isolated from quinoa roots.</title>
        <authorList>
            <person name="Weon H.-Y."/>
            <person name="Lee S.A."/>
        </authorList>
    </citation>
    <scope>NUCLEOTIDE SEQUENCE [LARGE SCALE GENOMIC DNA]</scope>
    <source>
        <strain evidence="1 2">H33E-04</strain>
    </source>
</reference>
<dbReference type="KEGG" id="chih:GWR21_06130"/>
<organism evidence="1 2">
    <name type="scientific">Chitinophaga agri</name>
    <dbReference type="NCBI Taxonomy" id="2703787"/>
    <lineage>
        <taxon>Bacteria</taxon>
        <taxon>Pseudomonadati</taxon>
        <taxon>Bacteroidota</taxon>
        <taxon>Chitinophagia</taxon>
        <taxon>Chitinophagales</taxon>
        <taxon>Chitinophagaceae</taxon>
        <taxon>Chitinophaga</taxon>
    </lineage>
</organism>
<protein>
    <submittedName>
        <fullName evidence="1">Uncharacterized protein</fullName>
    </submittedName>
</protein>
<gene>
    <name evidence="1" type="ORF">GWR21_06130</name>
</gene>
<evidence type="ECO:0000313" key="1">
    <source>
        <dbReference type="EMBL" id="QHS59180.1"/>
    </source>
</evidence>
<dbReference type="EMBL" id="CP048113">
    <property type="protein sequence ID" value="QHS59180.1"/>
    <property type="molecule type" value="Genomic_DNA"/>
</dbReference>